<reference evidence="1" key="1">
    <citation type="submission" date="2018-10" db="EMBL/GenBank/DDBJ databases">
        <title>Hidden diversity of soil giant viruses.</title>
        <authorList>
            <person name="Schulz F."/>
            <person name="Alteio L."/>
            <person name="Goudeau D."/>
            <person name="Ryan E.M."/>
            <person name="Malmstrom R.R."/>
            <person name="Blanchard J."/>
            <person name="Woyke T."/>
        </authorList>
    </citation>
    <scope>NUCLEOTIDE SEQUENCE</scope>
    <source>
        <strain evidence="1">TEV1</strain>
    </source>
</reference>
<sequence length="42" mass="5085">MSNNIVSNHNKKWSDEDNKIFFKMIKQKKSYKEIAIKLKENN</sequence>
<proteinExistence type="predicted"/>
<gene>
    <name evidence="1" type="ORF">Terrestrivirus8_13</name>
</gene>
<accession>A0A3G4ZNP6</accession>
<dbReference type="EMBL" id="MK071986">
    <property type="protein sequence ID" value="AYV76520.1"/>
    <property type="molecule type" value="Genomic_DNA"/>
</dbReference>
<name>A0A3G4ZNP6_9VIRU</name>
<evidence type="ECO:0000313" key="1">
    <source>
        <dbReference type="EMBL" id="AYV76520.1"/>
    </source>
</evidence>
<organism evidence="1">
    <name type="scientific">Terrestrivirus sp</name>
    <dbReference type="NCBI Taxonomy" id="2487775"/>
    <lineage>
        <taxon>Viruses</taxon>
        <taxon>Varidnaviria</taxon>
        <taxon>Bamfordvirae</taxon>
        <taxon>Nucleocytoviricota</taxon>
        <taxon>Megaviricetes</taxon>
        <taxon>Imitervirales</taxon>
        <taxon>Mimiviridae</taxon>
        <taxon>Klosneuvirinae</taxon>
    </lineage>
</organism>
<protein>
    <submittedName>
        <fullName evidence="1">Uncharacterized protein</fullName>
    </submittedName>
</protein>